<organism evidence="3 4">
    <name type="scientific">Penaeus vannamei</name>
    <name type="common">Whiteleg shrimp</name>
    <name type="synonym">Litopenaeus vannamei</name>
    <dbReference type="NCBI Taxonomy" id="6689"/>
    <lineage>
        <taxon>Eukaryota</taxon>
        <taxon>Metazoa</taxon>
        <taxon>Ecdysozoa</taxon>
        <taxon>Arthropoda</taxon>
        <taxon>Crustacea</taxon>
        <taxon>Multicrustacea</taxon>
        <taxon>Malacostraca</taxon>
        <taxon>Eumalacostraca</taxon>
        <taxon>Eucarida</taxon>
        <taxon>Decapoda</taxon>
        <taxon>Dendrobranchiata</taxon>
        <taxon>Penaeoidea</taxon>
        <taxon>Penaeidae</taxon>
        <taxon>Penaeus</taxon>
    </lineage>
</organism>
<dbReference type="SUPFAM" id="SSF52540">
    <property type="entry name" value="P-loop containing nucleoside triphosphate hydrolases"/>
    <property type="match status" value="1"/>
</dbReference>
<evidence type="ECO:0000259" key="2">
    <source>
        <dbReference type="Pfam" id="PF05729"/>
    </source>
</evidence>
<dbReference type="Gene3D" id="3.40.50.300">
    <property type="entry name" value="P-loop containing nucleotide triphosphate hydrolases"/>
    <property type="match status" value="1"/>
</dbReference>
<dbReference type="Proteomes" id="UP000283509">
    <property type="component" value="Unassembled WGS sequence"/>
</dbReference>
<feature type="compositionally biased region" description="Basic and acidic residues" evidence="1">
    <location>
        <begin position="64"/>
        <end position="80"/>
    </location>
</feature>
<feature type="region of interest" description="Disordered" evidence="1">
    <location>
        <begin position="49"/>
        <end position="87"/>
    </location>
</feature>
<comment type="caution">
    <text evidence="3">The sequence shown here is derived from an EMBL/GenBank/DDBJ whole genome shotgun (WGS) entry which is preliminary data.</text>
</comment>
<dbReference type="PANTHER" id="PTHR46844">
    <property type="entry name" value="SLR5058 PROTEIN"/>
    <property type="match status" value="1"/>
</dbReference>
<evidence type="ECO:0000256" key="1">
    <source>
        <dbReference type="SAM" id="MobiDB-lite"/>
    </source>
</evidence>
<dbReference type="Pfam" id="PF05729">
    <property type="entry name" value="NACHT"/>
    <property type="match status" value="1"/>
</dbReference>
<reference evidence="3 4" key="1">
    <citation type="submission" date="2018-04" db="EMBL/GenBank/DDBJ databases">
        <authorList>
            <person name="Zhang X."/>
            <person name="Yuan J."/>
            <person name="Li F."/>
            <person name="Xiang J."/>
        </authorList>
    </citation>
    <scope>NUCLEOTIDE SEQUENCE [LARGE SCALE GENOMIC DNA]</scope>
    <source>
        <tissue evidence="3">Muscle</tissue>
    </source>
</reference>
<dbReference type="AlphaFoldDB" id="A0A423SS81"/>
<evidence type="ECO:0000313" key="3">
    <source>
        <dbReference type="EMBL" id="ROT67067.1"/>
    </source>
</evidence>
<reference evidence="3 4" key="2">
    <citation type="submission" date="2019-01" db="EMBL/GenBank/DDBJ databases">
        <title>The decoding of complex shrimp genome reveals the adaptation for benthos swimmer, frequently molting mechanism and breeding impact on genome.</title>
        <authorList>
            <person name="Sun Y."/>
            <person name="Gao Y."/>
            <person name="Yu Y."/>
        </authorList>
    </citation>
    <scope>NUCLEOTIDE SEQUENCE [LARGE SCALE GENOMIC DNA]</scope>
    <source>
        <tissue evidence="3">Muscle</tissue>
    </source>
</reference>
<sequence>MRGSPRRKMLASACWGVGGRGHKAGSRGRCATPGRLSPAVSWALDSVGLRQEEVTPPNGSTPFERSRTNEQKSTRCETGQRRRHPRKEALAVRRSGSLCLPRVALDGGRATQEMRYHGLPGYLPESVFETMSTLLKKTLLKFAALILQNFCGLKRRNSPVWTSQALGESLEYLIYILKEERNEDAHKKDLQQMSDTKVKKKLEWLKHLLWKILSKACIVTGKHPRNAHRLKQTVNDNFKQLLTKVREPLDPTDLALLPQLQDEIRVFHETIRERVKKDSCQELQDLYPRLWDVTLAPWLFPELKMRPSLSCTNLIIKEDMIWSLASEEPRIISQKELLQVKRRDDSLPDVLIISGPGGMGKTTLFKFMIESWVEDSSQITGLEKVSHLMYFPFRGSNTCCLRDMLKNLLPKTFQESGVKIEYFQELFSTFFPVFLLDGYDEANEESKKLVVDLLNINMNMRLIITTRPGYAKELTQIIQNKKSVLNVEMKGISKEKCDTFVENALSEIIEDPYRRGRMKNNILTNLDNLNLEKNVLNVPLTMKLLIVREILTPDQSSTDIYEDLTKLMMGKTEERLIIKGTIDVEDKIKEYHEFQKEVALRGLKRCEHDLWPETVEELKAKCKNLNLPYKEMLGGFLTSKRSRQGLSIVQTWSFPHNRFQEHWAADYVATKFLTVTNTLFLDENEIPSIEEITELNPDKNPLLEIYFSGAEEAKKLLCKGNKQRNLLIDISCKALHLLPSTKKSLLKKFIVAVVSLLLYSEGIHATETKCDRMCQFLRASGNLPSVIEVCGQILQWYNVWEVHVRFLEEVVILKDFLESRRILIRMEEGFEEVCFYQLESYLREFVQGSVEIVKGDSSGMGT</sequence>
<name>A0A423SS81_PENVA</name>
<dbReference type="OrthoDB" id="120976at2759"/>
<keyword evidence="4" id="KW-1185">Reference proteome</keyword>
<feature type="domain" description="NACHT" evidence="2">
    <location>
        <begin position="350"/>
        <end position="506"/>
    </location>
</feature>
<dbReference type="PANTHER" id="PTHR46844:SF1">
    <property type="entry name" value="SLR5058 PROTEIN"/>
    <property type="match status" value="1"/>
</dbReference>
<evidence type="ECO:0000313" key="4">
    <source>
        <dbReference type="Proteomes" id="UP000283509"/>
    </source>
</evidence>
<proteinExistence type="predicted"/>
<dbReference type="InterPro" id="IPR027417">
    <property type="entry name" value="P-loop_NTPase"/>
</dbReference>
<gene>
    <name evidence="3" type="ORF">C7M84_014875</name>
</gene>
<dbReference type="InterPro" id="IPR007111">
    <property type="entry name" value="NACHT_NTPase"/>
</dbReference>
<protein>
    <recommendedName>
        <fullName evidence="2">NACHT domain-containing protein</fullName>
    </recommendedName>
</protein>
<accession>A0A423SS81</accession>
<dbReference type="EMBL" id="QCYY01002855">
    <property type="protein sequence ID" value="ROT67067.1"/>
    <property type="molecule type" value="Genomic_DNA"/>
</dbReference>